<dbReference type="GO" id="GO:0005509">
    <property type="term" value="F:calcium ion binding"/>
    <property type="evidence" value="ECO:0007669"/>
    <property type="project" value="InterPro"/>
</dbReference>
<dbReference type="InterPro" id="IPR002126">
    <property type="entry name" value="Cadherin-like_dom"/>
</dbReference>
<dbReference type="Gene3D" id="2.60.40.1120">
    <property type="entry name" value="Carboxypeptidase-like, regulatory domain"/>
    <property type="match status" value="3"/>
</dbReference>
<sequence length="2748" mass="295064">MAEHKLFSKFGQICSYAVESLCLFVCLTFLFVCSDRAFAQETEFKVTYGVAVSIPVRLNETTIENVDIEITGYDAAVLEATSVTLAGGILENQTDYAFMDDVASDRASVVIFARGDLVTASGDLLFVTFNVIGEAETTLSFSKFECNELACNGGFNVNDRLSQSLKILINHAPVADDGALETDEDNLVSGMLTASDTDADPLTYTILSETAKGTVEITDETSGEFTYTPYENENGTDTFTYQVSDGTADSDIATFTIEIHPVNDLPVFTSTSVTAATQDAVYTYAITASDVDITDILTITALIQPDWLDLTDNGDRTATFTGTPGNDHVGEHPLELQVKDTEGGINTQSFMITVANINDPPVFDSLPVTDIEEDTVYTYSIATTDIDLGDTRTVTAPTLPEWLELTDNGDGTATLTGTPGNDHVGEHPLELQVKDADGSEDTQPFTITVKNINDAPVFESTPVIEVAEDTVYTYSIVSTDIDLGDTRTIIASALPDWLTLTYNGDGTATLEGTPANEDAGVHDVVLQVTDAGAATDTQIFSITVTNVNDTPLFSNMPVTNATEDEVYTYNIATSDPDAEDIRTITAPILPEWLIFTDNGDGNALLTGTPENKNVGAHEVSLQVKDMAGATDALSFVITVANVNDPPVFKSEGIPDATEDVLYTYDITTKDPDKGDARTITAPTLPSWLTLADHGDGTASLTGTPLNDDVGDHDIRLKVRDTDESKEFQEFIIHVENINDAPILESGGNMILTAINEDVADDINTGTLISEIIASSGTDAVTDADAAATEGIAVITADMTKGDWQYDENRDGIFTDFPEDIAENKSVLLKDTALIRFVPHADFNGKAEISFRAWDQTEGENGDTGSDTTGNGGTSSFSEEIGTAIIVVQAVNDAPVVSGSPSDIVNEDSFYSFIPTANDTEAEDVLTFSVANPPMWADFNPATGEVIGTPGNDDVGTTEGIVISVSDGTETVSMPAFDITVVNTNDPPAISGSPPTNADEDSAYSFTPAASDEDAEDTLSFSVTNLPEWASFDEATGEVSGIPGNDDVGTTEGIVISVSDGTETVSLEAFDIAVINTNDAPTISGTPPTSVDEDTAYSFTPIVSDEDAETTLNFSVANLPEWASFDEATGELSGTPGNDDVGTTEGIVISVSDGTETVSLEAFDIAVINTNDAPTISGTPPTSVDEDTAYSFTPIASDEDTDTLSFSVANLPEWASFDEATGELSGTPENDDVGTTEGIVISVSDGTETVSLEAFDIAVINTNDAPTISGTPPTSVDEDTAYSFTPIASDEDTDTLSFSVANLPEWASFDETTGELSGTPENDDVGMTESIIISVSDETETVSLPGFDIIVINTNDAPVITGQNELGTEAKNGLTITLDDLTVTDPDNTFPDDFTLTVLDGENYTREENIITPEPGFNNTLTVPVKVNDGQADSEVFNLSILVTETNEPVVITGQRPLSVRSEDSLTIILNDLEVTDPENTYPQGFSLVVPDGENYTREDKIISPLPEFKGTLTVPVKVNDGTSDSNVFDLRVTVIKKDEADDMLRSISGTIKGLAKDQEIWVNVLSRSLESSEILNLTGTGDDIEYTVENLKPASDYRVEISSSHYFYQVYHAKDDWEDADFVDLSNDDAAGIDFTLIPDNAVISGTVIFPDGASPAESARIDVYSPSTGARGEAKAVLEEPDTREVPYEVTGLLHGDDYIVSVWPDNYKSQYYDATEIEGDAKEVDTDSPNAKEIHFILQAGVAISGTIFGEDVAGTYVEAWSEIADLEKGTIVSEDGTYVIEGLKLAPDFKVKAQKANIAPFFYHEAENAVRSIELASLVSTENGNPEHIDITMDEGEIVTGIVQDENGNPVAGVWIEVQSESGDTGYGGIYTSEHGTYELKGIPADEEYKISAKPDWSLPYSSEESSGGPGDGNVAELQVKLREAYKIEGMITDENGSHISNVNVEISSDSQKFHGWSTVPAETNDLHILKPYEISGLPPADDYVITARPPESSSYAVFTEKNISIHSDTVMDITLTSALEIRGAIQTKDAEEVKGVKVIIVSGETNFRAEVITDKDGFYEITNMPDASDYVITTVSDEYTSQEEPIDLEEVIDIGIVFTLEEGSGISGEVKDKITGDPLPGIFVGAYSESMRDIPNYSGVAVTDEKGCYTIEGLQKKYEDGTVVNDYVVGVNAEDYPPSDQSGKAVDEKVDFFLDHGGSISGRITGLDDKPDDVVLDLFENKGNFIKSVVVKSDGSFDATGLSFDKQYQLRFTAFLNDGRELIQWADEEDIGFDDPDPNGNVNPVEAKVYETGETINFRFDENSASSRKGEGRSRNSCSDTSENPLKISSVASDIVTNSPEVTVKWESSSENPDEKYYHLFNRDADFAITKRNAPRSSPVKIRRVTSQSLTGDDVGYAFHVASVDERGRIGKTASLGFNIDTVPPSSPTVTAPPFTLTRDVSLTLGATGASEVYISNTTYGEGYHWEKLIKTREWKLTQGEGLKKIYVQFRDRAGNTANAVAVTEKVSSMPDHSKITAQAGENGTITPSGEIMVCKGDDVIFAIVPDDGYETDKVFIDGVPVTLTGIDTYTFQNVSENASVTVTFKEKHRIRYTITANAGPHGAITPSGKISVYEGDDQAFEITPNDGYEVDTVLVDGKCVRLADDSTFNFINITRNPWISVTFKPKLANSHKIIATAGPNGTITPSGLIMVTQGENMTFTITPAAGYEVGTLLADEEPVTLTPDNTYTFPSVTAGHKIHVIFN</sequence>
<dbReference type="Pfam" id="PF18998">
    <property type="entry name" value="Flg_new_2"/>
    <property type="match status" value="3"/>
</dbReference>
<dbReference type="FunFam" id="2.60.40.10:FF:002543">
    <property type="match status" value="5"/>
</dbReference>
<feature type="domain" description="Cadherin" evidence="2">
    <location>
        <begin position="370"/>
        <end position="458"/>
    </location>
</feature>
<dbReference type="InterPro" id="IPR006644">
    <property type="entry name" value="Cadg"/>
</dbReference>
<reference evidence="3" key="1">
    <citation type="journal article" date="2021" name="Microb. Physiol.">
        <title>Proteogenomic Insights into the Physiology of Marine, Sulfate-Reducing, Filamentous Desulfonema limicola and Desulfonema magnum.</title>
        <authorList>
            <person name="Schnaars V."/>
            <person name="Wohlbrand L."/>
            <person name="Scheve S."/>
            <person name="Hinrichs C."/>
            <person name="Reinhardt R."/>
            <person name="Rabus R."/>
        </authorList>
    </citation>
    <scope>NUCLEOTIDE SEQUENCE</scope>
    <source>
        <strain evidence="3">4be13</strain>
    </source>
</reference>
<dbReference type="Proteomes" id="UP000663722">
    <property type="component" value="Chromosome"/>
</dbReference>
<feature type="domain" description="Cadherin" evidence="2">
    <location>
        <begin position="537"/>
        <end position="648"/>
    </location>
</feature>
<feature type="domain" description="Cadherin" evidence="2">
    <location>
        <begin position="188"/>
        <end position="268"/>
    </location>
</feature>
<evidence type="ECO:0000313" key="3">
    <source>
        <dbReference type="EMBL" id="QTA84806.1"/>
    </source>
</evidence>
<dbReference type="KEGG" id="dmm:dnm_008060"/>
<dbReference type="EMBL" id="CP061800">
    <property type="protein sequence ID" value="QTA84806.1"/>
    <property type="molecule type" value="Genomic_DNA"/>
</dbReference>
<feature type="compositionally biased region" description="Low complexity" evidence="1">
    <location>
        <begin position="862"/>
        <end position="874"/>
    </location>
</feature>
<dbReference type="SUPFAM" id="SSF49313">
    <property type="entry name" value="Cadherin-like"/>
    <property type="match status" value="10"/>
</dbReference>
<dbReference type="PROSITE" id="PS50268">
    <property type="entry name" value="CADHERIN_2"/>
    <property type="match status" value="3"/>
</dbReference>
<feature type="region of interest" description="Disordered" evidence="1">
    <location>
        <begin position="2304"/>
        <end position="2329"/>
    </location>
</feature>
<keyword evidence="4" id="KW-1185">Reference proteome</keyword>
<gene>
    <name evidence="3" type="ORF">dnm_008060</name>
</gene>
<dbReference type="GO" id="GO:0043236">
    <property type="term" value="F:laminin binding"/>
    <property type="evidence" value="ECO:0007669"/>
    <property type="project" value="TreeGrafter"/>
</dbReference>
<evidence type="ECO:0000259" key="2">
    <source>
        <dbReference type="PROSITE" id="PS50268"/>
    </source>
</evidence>
<dbReference type="Pfam" id="PF05345">
    <property type="entry name" value="He_PIG"/>
    <property type="match status" value="9"/>
</dbReference>
<accession>A0A975GKK3</accession>
<dbReference type="GO" id="GO:0007156">
    <property type="term" value="P:homophilic cell adhesion via plasma membrane adhesion molecules"/>
    <property type="evidence" value="ECO:0007669"/>
    <property type="project" value="InterPro"/>
</dbReference>
<organism evidence="3 4">
    <name type="scientific">Desulfonema magnum</name>
    <dbReference type="NCBI Taxonomy" id="45655"/>
    <lineage>
        <taxon>Bacteria</taxon>
        <taxon>Pseudomonadati</taxon>
        <taxon>Thermodesulfobacteriota</taxon>
        <taxon>Desulfobacteria</taxon>
        <taxon>Desulfobacterales</taxon>
        <taxon>Desulfococcaceae</taxon>
        <taxon>Desulfonema</taxon>
    </lineage>
</organism>
<name>A0A975GKK3_9BACT</name>
<dbReference type="InterPro" id="IPR008969">
    <property type="entry name" value="CarboxyPept-like_regulatory"/>
</dbReference>
<dbReference type="Pfam" id="PF17963">
    <property type="entry name" value="Big_9"/>
    <property type="match status" value="2"/>
</dbReference>
<dbReference type="InterPro" id="IPR015919">
    <property type="entry name" value="Cadherin-like_sf"/>
</dbReference>
<dbReference type="PANTHER" id="PTHR21559">
    <property type="entry name" value="DYSTROGLYCAN-RELATED"/>
    <property type="match status" value="1"/>
</dbReference>
<feature type="compositionally biased region" description="Polar residues" evidence="1">
    <location>
        <begin position="2319"/>
        <end position="2328"/>
    </location>
</feature>
<feature type="region of interest" description="Disordered" evidence="1">
    <location>
        <begin position="853"/>
        <end position="874"/>
    </location>
</feature>
<dbReference type="Gene3D" id="2.60.40.10">
    <property type="entry name" value="Immunoglobulins"/>
    <property type="match status" value="10"/>
</dbReference>
<protein>
    <submittedName>
        <fullName evidence="3">Immunoglobulin domain-containing protein</fullName>
    </submittedName>
</protein>
<dbReference type="NCBIfam" id="NF012211">
    <property type="entry name" value="tand_rpt_95"/>
    <property type="match status" value="3"/>
</dbReference>
<dbReference type="SUPFAM" id="SSF49464">
    <property type="entry name" value="Carboxypeptidase regulatory domain-like"/>
    <property type="match status" value="2"/>
</dbReference>
<dbReference type="PANTHER" id="PTHR21559:SF21">
    <property type="entry name" value="DYSTROGLYCAN 1"/>
    <property type="match status" value="1"/>
</dbReference>
<dbReference type="SMART" id="SM00736">
    <property type="entry name" value="CADG"/>
    <property type="match status" value="10"/>
</dbReference>
<evidence type="ECO:0000256" key="1">
    <source>
        <dbReference type="SAM" id="MobiDB-lite"/>
    </source>
</evidence>
<proteinExistence type="predicted"/>
<dbReference type="InterPro" id="IPR044060">
    <property type="entry name" value="Bacterial_rp_domain"/>
</dbReference>
<dbReference type="Gene3D" id="2.60.40.3440">
    <property type="match status" value="1"/>
</dbReference>
<dbReference type="GO" id="GO:0016011">
    <property type="term" value="C:dystroglycan complex"/>
    <property type="evidence" value="ECO:0007669"/>
    <property type="project" value="TreeGrafter"/>
</dbReference>
<evidence type="ECO:0000313" key="4">
    <source>
        <dbReference type="Proteomes" id="UP000663722"/>
    </source>
</evidence>
<dbReference type="InterPro" id="IPR013783">
    <property type="entry name" value="Ig-like_fold"/>
</dbReference>